<organism evidence="6 7">
    <name type="scientific">Mycena sanguinolenta</name>
    <dbReference type="NCBI Taxonomy" id="230812"/>
    <lineage>
        <taxon>Eukaryota</taxon>
        <taxon>Fungi</taxon>
        <taxon>Dikarya</taxon>
        <taxon>Basidiomycota</taxon>
        <taxon>Agaricomycotina</taxon>
        <taxon>Agaricomycetes</taxon>
        <taxon>Agaricomycetidae</taxon>
        <taxon>Agaricales</taxon>
        <taxon>Marasmiineae</taxon>
        <taxon>Mycenaceae</taxon>
        <taxon>Mycena</taxon>
    </lineage>
</organism>
<dbReference type="PANTHER" id="PTHR15526">
    <property type="entry name" value="MUSKELIN"/>
    <property type="match status" value="1"/>
</dbReference>
<dbReference type="InterPro" id="IPR052456">
    <property type="entry name" value="CTLH_complex_component"/>
</dbReference>
<feature type="region of interest" description="Disordered" evidence="3">
    <location>
        <begin position="665"/>
        <end position="762"/>
    </location>
</feature>
<dbReference type="AlphaFoldDB" id="A0A8H6ZFB8"/>
<evidence type="ECO:0000313" key="7">
    <source>
        <dbReference type="Proteomes" id="UP000623467"/>
    </source>
</evidence>
<dbReference type="SUPFAM" id="SSF49785">
    <property type="entry name" value="Galactose-binding domain-like"/>
    <property type="match status" value="1"/>
</dbReference>
<feature type="domain" description="Muskelin N-terminal" evidence="4">
    <location>
        <begin position="8"/>
        <end position="203"/>
    </location>
</feature>
<keyword evidence="2" id="KW-0677">Repeat</keyword>
<keyword evidence="1" id="KW-0880">Kelch repeat</keyword>
<dbReference type="InterPro" id="IPR011043">
    <property type="entry name" value="Gal_Oxase/kelch_b-propeller"/>
</dbReference>
<dbReference type="PANTHER" id="PTHR15526:SF5">
    <property type="entry name" value="MUSKELIN"/>
    <property type="match status" value="1"/>
</dbReference>
<dbReference type="Gene3D" id="2.60.120.260">
    <property type="entry name" value="Galactose-binding domain-like"/>
    <property type="match status" value="1"/>
</dbReference>
<dbReference type="InterPro" id="IPR010565">
    <property type="entry name" value="Muskelin_N"/>
</dbReference>
<feature type="region of interest" description="Disordered" evidence="3">
    <location>
        <begin position="325"/>
        <end position="351"/>
    </location>
</feature>
<protein>
    <submittedName>
        <fullName evidence="6">Muskelin-N domain-containing protein</fullName>
    </submittedName>
</protein>
<feature type="compositionally biased region" description="Basic and acidic residues" evidence="3">
    <location>
        <begin position="733"/>
        <end position="746"/>
    </location>
</feature>
<evidence type="ECO:0000259" key="5">
    <source>
        <dbReference type="Pfam" id="PF24981"/>
    </source>
</evidence>
<dbReference type="Pfam" id="PF24681">
    <property type="entry name" value="Kelch_KLHDC2_KLHL20_DRC7"/>
    <property type="match status" value="1"/>
</dbReference>
<evidence type="ECO:0000256" key="2">
    <source>
        <dbReference type="ARBA" id="ARBA00022737"/>
    </source>
</evidence>
<dbReference type="OrthoDB" id="10052615at2759"/>
<gene>
    <name evidence="6" type="ORF">MSAN_00061000</name>
</gene>
<evidence type="ECO:0000256" key="3">
    <source>
        <dbReference type="SAM" id="MobiDB-lite"/>
    </source>
</evidence>
<accession>A0A8H6ZFB8</accession>
<evidence type="ECO:0000259" key="4">
    <source>
        <dbReference type="Pfam" id="PF06588"/>
    </source>
</evidence>
<feature type="compositionally biased region" description="Polar residues" evidence="3">
    <location>
        <begin position="693"/>
        <end position="705"/>
    </location>
</feature>
<proteinExistence type="predicted"/>
<evidence type="ECO:0000313" key="6">
    <source>
        <dbReference type="EMBL" id="KAF7376454.1"/>
    </source>
</evidence>
<reference evidence="6" key="1">
    <citation type="submission" date="2020-05" db="EMBL/GenBank/DDBJ databases">
        <title>Mycena genomes resolve the evolution of fungal bioluminescence.</title>
        <authorList>
            <person name="Tsai I.J."/>
        </authorList>
    </citation>
    <scope>NUCLEOTIDE SEQUENCE</scope>
    <source>
        <strain evidence="6">160909Yilan</strain>
    </source>
</reference>
<name>A0A8H6ZFB8_9AGAR</name>
<sequence>MAAAPVALSYSIAASTPHSGPYRVENILVDNPTEQASRWSGGPVPETGTPQWLLLRLDTLAVVHSITFGKFANPHPCNMKNFKVFGGLSEDALTEVLYSELKNDTTPESFELKHFNDQGILTPFRYIKIMPLSSHGSSFHVSIWHVALKGIKDEVFVEQVRMKYDQYRETTTMRYVLKHLRQRRFLGPYNAILSRCGLQVEDPLVTDLHESVVLQGNWTKAEQNILRIGCRAGDVNGDVPPPRGGHAMCVDPVGGIIYLFGGWDGKKSLSDFWSYDIKQEKWCVLSYNTKDDENAPGARSCHKMVFDTRTGSIFVLGRLDDMDAQKFDAPQPTGDAPPPPPAPKPGPEFYRYDTRGPSAGQWAFLSTDPQAPHAPPLLYDHQMVMDSETQTLYVYGGRVIDGDFSNANAKYAGLYSYDVRCEKWQLLQISPPKPNAAFSGGIIPARSAHSMVLDDRTRTLYIFGGKTDSGTLSDMYTYHIATKTTRQVFADMTRDCGLGVQSSFQRAVIDPHLQEIYVFSGLVHETSRLEPQESSTRIFRYHPPPGKWCMIPTTKTIFMHGGNAGLSEKETADGDAMVDEEEERDWRLDDFWQMTLSRTPREEVVRRATLLVRKQQFREMCEDVSHVKALTFLRTLVFPVVDQDDPEETESYRGLLSYLFTPTSPVMSSHPHLKTPSSSSEHEDSPPRKRSRPNTPEDSEMTTPTDDVESPGASPVEAGAEAQMKILPFDVQLVRETEDPEERRDGGAAVSQTRFPAEECAV</sequence>
<dbReference type="GO" id="GO:0005737">
    <property type="term" value="C:cytoplasm"/>
    <property type="evidence" value="ECO:0007669"/>
    <property type="project" value="TreeGrafter"/>
</dbReference>
<dbReference type="InterPro" id="IPR015915">
    <property type="entry name" value="Kelch-typ_b-propeller"/>
</dbReference>
<comment type="caution">
    <text evidence="6">The sequence shown here is derived from an EMBL/GenBank/DDBJ whole genome shotgun (WGS) entry which is preliminary data.</text>
</comment>
<dbReference type="Pfam" id="PF06588">
    <property type="entry name" value="Muskelin_N"/>
    <property type="match status" value="1"/>
</dbReference>
<dbReference type="Gene3D" id="2.120.10.80">
    <property type="entry name" value="Kelch-type beta propeller"/>
    <property type="match status" value="2"/>
</dbReference>
<keyword evidence="7" id="KW-1185">Reference proteome</keyword>
<dbReference type="SUPFAM" id="SSF50965">
    <property type="entry name" value="Galactose oxidase, central domain"/>
    <property type="match status" value="1"/>
</dbReference>
<feature type="domain" description="Attractin/MKLN-like beta-propeller" evidence="5">
    <location>
        <begin position="350"/>
        <end position="555"/>
    </location>
</feature>
<dbReference type="Proteomes" id="UP000623467">
    <property type="component" value="Unassembled WGS sequence"/>
</dbReference>
<evidence type="ECO:0000256" key="1">
    <source>
        <dbReference type="ARBA" id="ARBA00022441"/>
    </source>
</evidence>
<dbReference type="InterPro" id="IPR056737">
    <property type="entry name" value="Beta-prop_ATRN-MKLN-like"/>
</dbReference>
<dbReference type="InterPro" id="IPR008979">
    <property type="entry name" value="Galactose-bd-like_sf"/>
</dbReference>
<dbReference type="EMBL" id="JACAZH010000001">
    <property type="protein sequence ID" value="KAF7376454.1"/>
    <property type="molecule type" value="Genomic_DNA"/>
</dbReference>
<dbReference type="Pfam" id="PF24981">
    <property type="entry name" value="Beta-prop_ATRN-LZTR1"/>
    <property type="match status" value="1"/>
</dbReference>
<feature type="compositionally biased region" description="Pro residues" evidence="3">
    <location>
        <begin position="335"/>
        <end position="346"/>
    </location>
</feature>